<keyword evidence="1" id="KW-0175">Coiled coil</keyword>
<reference evidence="3" key="2">
    <citation type="submission" date="2010-04" db="EMBL/GenBank/DDBJ databases">
        <authorList>
            <person name="Buell R."/>
            <person name="Hamilton J."/>
            <person name="Hostetler J."/>
        </authorList>
    </citation>
    <scope>NUCLEOTIDE SEQUENCE [LARGE SCALE GENOMIC DNA]</scope>
    <source>
        <strain evidence="3">DAOM:BR144</strain>
    </source>
</reference>
<reference evidence="3" key="1">
    <citation type="journal article" date="2010" name="Genome Biol.">
        <title>Genome sequence of the necrotrophic plant pathogen Pythium ultimum reveals original pathogenicity mechanisms and effector repertoire.</title>
        <authorList>
            <person name="Levesque C.A."/>
            <person name="Brouwer H."/>
            <person name="Cano L."/>
            <person name="Hamilton J.P."/>
            <person name="Holt C."/>
            <person name="Huitema E."/>
            <person name="Raffaele S."/>
            <person name="Robideau G.P."/>
            <person name="Thines M."/>
            <person name="Win J."/>
            <person name="Zerillo M.M."/>
            <person name="Beakes G.W."/>
            <person name="Boore J.L."/>
            <person name="Busam D."/>
            <person name="Dumas B."/>
            <person name="Ferriera S."/>
            <person name="Fuerstenberg S.I."/>
            <person name="Gachon C.M."/>
            <person name="Gaulin E."/>
            <person name="Govers F."/>
            <person name="Grenville-Briggs L."/>
            <person name="Horner N."/>
            <person name="Hostetler J."/>
            <person name="Jiang R.H."/>
            <person name="Johnson J."/>
            <person name="Krajaejun T."/>
            <person name="Lin H."/>
            <person name="Meijer H.J."/>
            <person name="Moore B."/>
            <person name="Morris P."/>
            <person name="Phuntmart V."/>
            <person name="Puiu D."/>
            <person name="Shetty J."/>
            <person name="Stajich J.E."/>
            <person name="Tripathy S."/>
            <person name="Wawra S."/>
            <person name="van West P."/>
            <person name="Whitty B.R."/>
            <person name="Coutinho P.M."/>
            <person name="Henrissat B."/>
            <person name="Martin F."/>
            <person name="Thomas P.D."/>
            <person name="Tyler B.M."/>
            <person name="De Vries R.P."/>
            <person name="Kamoun S."/>
            <person name="Yandell M."/>
            <person name="Tisserat N."/>
            <person name="Buell C.R."/>
        </authorList>
    </citation>
    <scope>NUCLEOTIDE SEQUENCE</scope>
    <source>
        <strain evidence="3">DAOM:BR144</strain>
    </source>
</reference>
<proteinExistence type="predicted"/>
<name>K3X5C4_GLOUD</name>
<evidence type="ECO:0000256" key="1">
    <source>
        <dbReference type="SAM" id="Coils"/>
    </source>
</evidence>
<keyword evidence="3" id="KW-1185">Reference proteome</keyword>
<dbReference type="EMBL" id="GL376610">
    <property type="status" value="NOT_ANNOTATED_CDS"/>
    <property type="molecule type" value="Genomic_DNA"/>
</dbReference>
<organism evidence="2 3">
    <name type="scientific">Globisporangium ultimum (strain ATCC 200006 / CBS 805.95 / DAOM BR144)</name>
    <name type="common">Pythium ultimum</name>
    <dbReference type="NCBI Taxonomy" id="431595"/>
    <lineage>
        <taxon>Eukaryota</taxon>
        <taxon>Sar</taxon>
        <taxon>Stramenopiles</taxon>
        <taxon>Oomycota</taxon>
        <taxon>Peronosporomycetes</taxon>
        <taxon>Pythiales</taxon>
        <taxon>Pythiaceae</taxon>
        <taxon>Globisporangium</taxon>
    </lineage>
</organism>
<accession>K3X5C4</accession>
<dbReference type="InParanoid" id="K3X5C4"/>
<evidence type="ECO:0000313" key="2">
    <source>
        <dbReference type="EnsemblProtists" id="PYU1_T012423"/>
    </source>
</evidence>
<reference evidence="2" key="3">
    <citation type="submission" date="2015-02" db="UniProtKB">
        <authorList>
            <consortium name="EnsemblProtists"/>
        </authorList>
    </citation>
    <scope>IDENTIFICATION</scope>
    <source>
        <strain evidence="2">DAOM BR144</strain>
    </source>
</reference>
<feature type="coiled-coil region" evidence="1">
    <location>
        <begin position="87"/>
        <end position="114"/>
    </location>
</feature>
<dbReference type="HOGENOM" id="CLU_1087667_0_0_1"/>
<dbReference type="OMA" id="QQYASHR"/>
<dbReference type="VEuPathDB" id="FungiDB:PYU1_G012397"/>
<dbReference type="EnsemblProtists" id="PYU1_T012423">
    <property type="protein sequence ID" value="PYU1_T012423"/>
    <property type="gene ID" value="PYU1_G012397"/>
</dbReference>
<protein>
    <submittedName>
        <fullName evidence="2">Uncharacterized protein</fullName>
    </submittedName>
</protein>
<sequence>MPLSLEDCIPKDKVIPMATLEDYVECFENCLSSTDPKHTKDKDFVPFNPKCDDDVFQLELTVRVQLSSRVLTPKYRFTLYALDLDPIDLLTSRIRDQEGEVESLRAELAQLKTGGGLATATGLQPVYFQANVLNSVDSGRRLMWNVRLFDAYNKHGFQLKSPDVIQVTCSGVYVVLLTIKHTTVSNMFTNAFQPTVRINAFKLLKNGEAIATNSDVSPNGNVMTSTMQHIVPLQCNDELSVLNSGNGYIKVESSVIIYMIR</sequence>
<dbReference type="AlphaFoldDB" id="K3X5C4"/>
<dbReference type="Proteomes" id="UP000019132">
    <property type="component" value="Unassembled WGS sequence"/>
</dbReference>
<evidence type="ECO:0000313" key="3">
    <source>
        <dbReference type="Proteomes" id="UP000019132"/>
    </source>
</evidence>